<evidence type="ECO:0000256" key="2">
    <source>
        <dbReference type="ARBA" id="ARBA00022500"/>
    </source>
</evidence>
<dbReference type="GO" id="GO:0006935">
    <property type="term" value="P:chemotaxis"/>
    <property type="evidence" value="ECO:0007669"/>
    <property type="project" value="UniProtKB-KW"/>
</dbReference>
<dbReference type="RefSeq" id="WP_116493235.1">
    <property type="nucleotide sequence ID" value="NZ_QDFR01000003.1"/>
</dbReference>
<dbReference type="SMART" id="SM00283">
    <property type="entry name" value="MA"/>
    <property type="match status" value="1"/>
</dbReference>
<dbReference type="SUPFAM" id="SSF158472">
    <property type="entry name" value="HAMP domain-like"/>
    <property type="match status" value="1"/>
</dbReference>
<dbReference type="InterPro" id="IPR024478">
    <property type="entry name" value="HlyB_4HB_MCP"/>
</dbReference>
<feature type="domain" description="Methyl-accepting transducer" evidence="7">
    <location>
        <begin position="347"/>
        <end position="576"/>
    </location>
</feature>
<evidence type="ECO:0000256" key="4">
    <source>
        <dbReference type="PROSITE-ProRule" id="PRU00284"/>
    </source>
</evidence>
<evidence type="ECO:0000256" key="1">
    <source>
        <dbReference type="ARBA" id="ARBA00004370"/>
    </source>
</evidence>
<evidence type="ECO:0000256" key="6">
    <source>
        <dbReference type="SAM" id="Phobius"/>
    </source>
</evidence>
<dbReference type="GO" id="GO:0007165">
    <property type="term" value="P:signal transduction"/>
    <property type="evidence" value="ECO:0007669"/>
    <property type="project" value="UniProtKB-KW"/>
</dbReference>
<evidence type="ECO:0000313" key="11">
    <source>
        <dbReference type="Proteomes" id="UP000244335"/>
    </source>
</evidence>
<dbReference type="InterPro" id="IPR004089">
    <property type="entry name" value="MCPsignal_dom"/>
</dbReference>
<comment type="subcellular location">
    <subcellularLocation>
        <location evidence="1">Membrane</location>
    </subcellularLocation>
</comment>
<proteinExistence type="inferred from homology"/>
<dbReference type="InterPro" id="IPR004090">
    <property type="entry name" value="Chemotax_Me-accpt_rcpt"/>
</dbReference>
<gene>
    <name evidence="10" type="ORF">DC430_13520</name>
</gene>
<dbReference type="Gene3D" id="1.10.287.950">
    <property type="entry name" value="Methyl-accepting chemotaxis protein"/>
    <property type="match status" value="1"/>
</dbReference>
<evidence type="ECO:0000259" key="7">
    <source>
        <dbReference type="PROSITE" id="PS50111"/>
    </source>
</evidence>
<organism evidence="10 11">
    <name type="scientific">Rhizobium rhizogenes</name>
    <name type="common">Agrobacterium rhizogenes</name>
    <dbReference type="NCBI Taxonomy" id="359"/>
    <lineage>
        <taxon>Bacteria</taxon>
        <taxon>Pseudomonadati</taxon>
        <taxon>Pseudomonadota</taxon>
        <taxon>Alphaproteobacteria</taxon>
        <taxon>Hyphomicrobiales</taxon>
        <taxon>Rhizobiaceae</taxon>
        <taxon>Rhizobium/Agrobacterium group</taxon>
        <taxon>Rhizobium</taxon>
    </lineage>
</organism>
<dbReference type="PROSITE" id="PS50885">
    <property type="entry name" value="HAMP"/>
    <property type="match status" value="2"/>
</dbReference>
<feature type="transmembrane region" description="Helical" evidence="6">
    <location>
        <begin position="189"/>
        <end position="211"/>
    </location>
</feature>
<protein>
    <submittedName>
        <fullName evidence="10">Methyl-accepting chemotaxis protein</fullName>
    </submittedName>
</protein>
<comment type="caution">
    <text evidence="10">The sequence shown here is derived from an EMBL/GenBank/DDBJ whole genome shotgun (WGS) entry which is preliminary data.</text>
</comment>
<dbReference type="FunFam" id="1.10.287.950:FF:000001">
    <property type="entry name" value="Methyl-accepting chemotaxis sensory transducer"/>
    <property type="match status" value="1"/>
</dbReference>
<dbReference type="PANTHER" id="PTHR43531">
    <property type="entry name" value="PROTEIN ICFG"/>
    <property type="match status" value="1"/>
</dbReference>
<keyword evidence="6" id="KW-1133">Transmembrane helix</keyword>
<dbReference type="Pfam" id="PF12729">
    <property type="entry name" value="4HB_MCP_1"/>
    <property type="match status" value="1"/>
</dbReference>
<reference evidence="10 11" key="1">
    <citation type="submission" date="2018-04" db="EMBL/GenBank/DDBJ databases">
        <authorList>
            <person name="Hagen T."/>
        </authorList>
    </citation>
    <scope>NUCLEOTIDE SEQUENCE [LARGE SCALE GENOMIC DNA]</scope>
    <source>
        <strain evidence="10 11">TPD7009</strain>
    </source>
</reference>
<feature type="domain" description="HAMP" evidence="9">
    <location>
        <begin position="208"/>
        <end position="261"/>
    </location>
</feature>
<keyword evidence="6" id="KW-0812">Transmembrane</keyword>
<feature type="domain" description="HAMP" evidence="9">
    <location>
        <begin position="290"/>
        <end position="342"/>
    </location>
</feature>
<keyword evidence="6" id="KW-0472">Membrane</keyword>
<dbReference type="GO" id="GO:0005886">
    <property type="term" value="C:plasma membrane"/>
    <property type="evidence" value="ECO:0007669"/>
    <property type="project" value="TreeGrafter"/>
</dbReference>
<sequence>MKLSLGKVLAALSGVMILVAGVQGVSSIRSMVQIEDGIDVIVRQRVPGFIVIGAINADIGSIRNAQGAIVIADPDARADFQAELSKADSALTAKLKEYREYLVDDADKQHFESFNARWAAAQSKWAQVLALVEANKMDEARWLFSGGALNAYDQAKTSLQEAVDDIEMDVRAEGDVTVATAGTAITLNYIALAVAMTIGLAAAIFGNRYIARPLVQMTAVMRRLSSGDTRIDIPGRHRKDEIGSMADAVEVFRQGAIENKRLEAESEQNRKRAEAERVEAQRKAEADAEERLRVATSGLAAGLRRLASGDLAFRLNETFAPDFEPLRTDFNHSIQQLGNTLTEISRAIETMNSGTREIAEGSADLSRRTEQQAATLEQTAAALDEITVNVANSTKRAREATGAASEANQAAKVSGNVVAAAVDAMQRIEHSSGQISNIIVVIDEIAFQTNLLALNAGVEAARAGEAGKGFAVVAQEVRELAQRSAQAAKEIKELIGKSSHEVESGVKLVQQTGDALKTISHHVEAVNEHMGAIATSSQEQATGLSEVNTAVNQMDQTTQQNAALVQETTTATSALATESERLRALLEQFKLADHAQQGANRDGYMRMAG</sequence>
<evidence type="ECO:0000259" key="8">
    <source>
        <dbReference type="PROSITE" id="PS50192"/>
    </source>
</evidence>
<dbReference type="SMART" id="SM00304">
    <property type="entry name" value="HAMP"/>
    <property type="match status" value="2"/>
</dbReference>
<dbReference type="PANTHER" id="PTHR43531:SF11">
    <property type="entry name" value="METHYL-ACCEPTING CHEMOTAXIS PROTEIN 3"/>
    <property type="match status" value="1"/>
</dbReference>
<name>A0AA92C446_RHIRH</name>
<dbReference type="InterPro" id="IPR000727">
    <property type="entry name" value="T_SNARE_dom"/>
</dbReference>
<dbReference type="Proteomes" id="UP000244335">
    <property type="component" value="Unassembled WGS sequence"/>
</dbReference>
<dbReference type="CDD" id="cd06225">
    <property type="entry name" value="HAMP"/>
    <property type="match status" value="1"/>
</dbReference>
<dbReference type="AlphaFoldDB" id="A0AA92C446"/>
<feature type="region of interest" description="Disordered" evidence="5">
    <location>
        <begin position="263"/>
        <end position="287"/>
    </location>
</feature>
<dbReference type="Pfam" id="PF00015">
    <property type="entry name" value="MCPsignal"/>
    <property type="match status" value="1"/>
</dbReference>
<dbReference type="SUPFAM" id="SSF58104">
    <property type="entry name" value="Methyl-accepting chemotaxis protein (MCP) signaling domain"/>
    <property type="match status" value="1"/>
</dbReference>
<dbReference type="Pfam" id="PF00672">
    <property type="entry name" value="HAMP"/>
    <property type="match status" value="1"/>
</dbReference>
<dbReference type="PROSITE" id="PS50111">
    <property type="entry name" value="CHEMOTAXIS_TRANSDUC_2"/>
    <property type="match status" value="1"/>
</dbReference>
<dbReference type="GeneID" id="301041501"/>
<dbReference type="PRINTS" id="PR00260">
    <property type="entry name" value="CHEMTRNSDUCR"/>
</dbReference>
<dbReference type="CDD" id="cd11386">
    <property type="entry name" value="MCP_signal"/>
    <property type="match status" value="1"/>
</dbReference>
<dbReference type="GO" id="GO:0004888">
    <property type="term" value="F:transmembrane signaling receptor activity"/>
    <property type="evidence" value="ECO:0007669"/>
    <property type="project" value="InterPro"/>
</dbReference>
<evidence type="ECO:0000256" key="5">
    <source>
        <dbReference type="SAM" id="MobiDB-lite"/>
    </source>
</evidence>
<evidence type="ECO:0000259" key="9">
    <source>
        <dbReference type="PROSITE" id="PS50885"/>
    </source>
</evidence>
<accession>A0AA92C446</accession>
<dbReference type="Gene3D" id="1.10.8.500">
    <property type="entry name" value="HAMP domain in histidine kinase"/>
    <property type="match status" value="1"/>
</dbReference>
<keyword evidence="4" id="KW-0807">Transducer</keyword>
<dbReference type="InterPro" id="IPR003660">
    <property type="entry name" value="HAMP_dom"/>
</dbReference>
<evidence type="ECO:0000313" key="10">
    <source>
        <dbReference type="EMBL" id="PVE54236.1"/>
    </source>
</evidence>
<feature type="domain" description="T-SNARE coiled-coil homology" evidence="8">
    <location>
        <begin position="338"/>
        <end position="400"/>
    </location>
</feature>
<evidence type="ECO:0000256" key="3">
    <source>
        <dbReference type="ARBA" id="ARBA00029447"/>
    </source>
</evidence>
<keyword evidence="2" id="KW-0145">Chemotaxis</keyword>
<dbReference type="PROSITE" id="PS50192">
    <property type="entry name" value="T_SNARE"/>
    <property type="match status" value="1"/>
</dbReference>
<dbReference type="InterPro" id="IPR051310">
    <property type="entry name" value="MCP_chemotaxis"/>
</dbReference>
<dbReference type="EMBL" id="QDFR01000003">
    <property type="protein sequence ID" value="PVE54236.1"/>
    <property type="molecule type" value="Genomic_DNA"/>
</dbReference>
<comment type="similarity">
    <text evidence="3">Belongs to the methyl-accepting chemotaxis (MCP) protein family.</text>
</comment>